<dbReference type="NCBIfam" id="TIGR01727">
    <property type="entry name" value="oligo_HPY"/>
    <property type="match status" value="1"/>
</dbReference>
<dbReference type="GO" id="GO:0005524">
    <property type="term" value="F:ATP binding"/>
    <property type="evidence" value="ECO:0007669"/>
    <property type="project" value="UniProtKB-KW"/>
</dbReference>
<dbReference type="InterPro" id="IPR003593">
    <property type="entry name" value="AAA+_ATPase"/>
</dbReference>
<organism evidence="8 9">
    <name type="scientific">Achromobacter denitrificans</name>
    <name type="common">Alcaligenes denitrificans</name>
    <dbReference type="NCBI Taxonomy" id="32002"/>
    <lineage>
        <taxon>Bacteria</taxon>
        <taxon>Pseudomonadati</taxon>
        <taxon>Pseudomonadota</taxon>
        <taxon>Betaproteobacteria</taxon>
        <taxon>Burkholderiales</taxon>
        <taxon>Alcaligenaceae</taxon>
        <taxon>Achromobacter</taxon>
    </lineage>
</organism>
<keyword evidence="3" id="KW-0472">Membrane</keyword>
<feature type="domain" description="ABC transporter" evidence="7">
    <location>
        <begin position="18"/>
        <end position="268"/>
    </location>
</feature>
<proteinExistence type="inferred from homology"/>
<dbReference type="EMBL" id="CP054569">
    <property type="protein sequence ID" value="QKQ45536.1"/>
    <property type="molecule type" value="Genomic_DNA"/>
</dbReference>
<keyword evidence="3" id="KW-1003">Cell membrane</keyword>
<dbReference type="AlphaFoldDB" id="A0A6N0JFK1"/>
<dbReference type="GO" id="GO:0015833">
    <property type="term" value="P:peptide transport"/>
    <property type="evidence" value="ECO:0007669"/>
    <property type="project" value="InterPro"/>
</dbReference>
<evidence type="ECO:0000256" key="1">
    <source>
        <dbReference type="ARBA" id="ARBA00005417"/>
    </source>
</evidence>
<dbReference type="GO" id="GO:0016887">
    <property type="term" value="F:ATP hydrolysis activity"/>
    <property type="evidence" value="ECO:0007669"/>
    <property type="project" value="InterPro"/>
</dbReference>
<keyword evidence="2" id="KW-0813">Transport</keyword>
<protein>
    <submittedName>
        <fullName evidence="8">ATP-binding cassette domain-containing protein</fullName>
    </submittedName>
</protein>
<reference evidence="8 9" key="1">
    <citation type="submission" date="2020-05" db="EMBL/GenBank/DDBJ databases">
        <title>FDA dAtabase for Regulatory Grade micrObial Sequences (FDA-ARGOS): Supporting development and validation of Infectious Disease Dx tests.</title>
        <authorList>
            <person name="Sproer C."/>
            <person name="Gronow S."/>
            <person name="Severitt S."/>
            <person name="Schroder I."/>
            <person name="Tallon L."/>
            <person name="Sadzewicz L."/>
            <person name="Zhao X."/>
            <person name="Vavikolanu K."/>
            <person name="Mehta A."/>
            <person name="Aluvathingal J."/>
            <person name="Nadendla S."/>
            <person name="Myers T."/>
            <person name="Yan Y."/>
            <person name="Sichtig H."/>
        </authorList>
    </citation>
    <scope>NUCLEOTIDE SEQUENCE [LARGE SCALE GENOMIC DNA]</scope>
    <source>
        <strain evidence="8 9">FDAARGOS_787</strain>
    </source>
</reference>
<evidence type="ECO:0000256" key="5">
    <source>
        <dbReference type="ARBA" id="ARBA00022840"/>
    </source>
</evidence>
<feature type="compositionally biased region" description="Basic and acidic residues" evidence="6">
    <location>
        <begin position="275"/>
        <end position="284"/>
    </location>
</feature>
<comment type="similarity">
    <text evidence="1">Belongs to the ABC transporter superfamily.</text>
</comment>
<dbReference type="InterPro" id="IPR013563">
    <property type="entry name" value="Oligopep_ABC_C"/>
</dbReference>
<gene>
    <name evidence="8" type="ORF">FOC81_01940</name>
</gene>
<evidence type="ECO:0000256" key="4">
    <source>
        <dbReference type="ARBA" id="ARBA00022741"/>
    </source>
</evidence>
<dbReference type="PANTHER" id="PTHR43776:SF7">
    <property type="entry name" value="D,D-DIPEPTIDE TRANSPORT ATP-BINDING PROTEIN DDPF-RELATED"/>
    <property type="match status" value="1"/>
</dbReference>
<dbReference type="SUPFAM" id="SSF52540">
    <property type="entry name" value="P-loop containing nucleoside triphosphate hydrolases"/>
    <property type="match status" value="1"/>
</dbReference>
<dbReference type="Pfam" id="PF08352">
    <property type="entry name" value="oligo_HPY"/>
    <property type="match status" value="1"/>
</dbReference>
<feature type="region of interest" description="Disordered" evidence="6">
    <location>
        <begin position="266"/>
        <end position="291"/>
    </location>
</feature>
<dbReference type="InterPro" id="IPR050319">
    <property type="entry name" value="ABC_transp_ATP-bind"/>
</dbReference>
<dbReference type="SMART" id="SM00382">
    <property type="entry name" value="AAA"/>
    <property type="match status" value="1"/>
</dbReference>
<accession>A0A6N0JFK1</accession>
<keyword evidence="5 8" id="KW-0067">ATP-binding</keyword>
<dbReference type="InterPro" id="IPR017871">
    <property type="entry name" value="ABC_transporter-like_CS"/>
</dbReference>
<dbReference type="InterPro" id="IPR027417">
    <property type="entry name" value="P-loop_NTPase"/>
</dbReference>
<dbReference type="PROSITE" id="PS00211">
    <property type="entry name" value="ABC_TRANSPORTER_1"/>
    <property type="match status" value="1"/>
</dbReference>
<dbReference type="CDD" id="cd03257">
    <property type="entry name" value="ABC_NikE_OppD_transporters"/>
    <property type="match status" value="1"/>
</dbReference>
<dbReference type="GO" id="GO:0055085">
    <property type="term" value="P:transmembrane transport"/>
    <property type="evidence" value="ECO:0007669"/>
    <property type="project" value="UniProtKB-ARBA"/>
</dbReference>
<evidence type="ECO:0000313" key="8">
    <source>
        <dbReference type="EMBL" id="QKQ45536.1"/>
    </source>
</evidence>
<evidence type="ECO:0000256" key="6">
    <source>
        <dbReference type="SAM" id="MobiDB-lite"/>
    </source>
</evidence>
<dbReference type="InterPro" id="IPR003439">
    <property type="entry name" value="ABC_transporter-like_ATP-bd"/>
</dbReference>
<evidence type="ECO:0000256" key="2">
    <source>
        <dbReference type="ARBA" id="ARBA00022448"/>
    </source>
</evidence>
<dbReference type="PANTHER" id="PTHR43776">
    <property type="entry name" value="TRANSPORT ATP-BINDING PROTEIN"/>
    <property type="match status" value="1"/>
</dbReference>
<dbReference type="FunFam" id="3.40.50.300:FF:000016">
    <property type="entry name" value="Oligopeptide ABC transporter ATP-binding component"/>
    <property type="match status" value="1"/>
</dbReference>
<evidence type="ECO:0000313" key="9">
    <source>
        <dbReference type="Proteomes" id="UP000509782"/>
    </source>
</evidence>
<dbReference type="Pfam" id="PF00005">
    <property type="entry name" value="ABC_tran"/>
    <property type="match status" value="1"/>
</dbReference>
<dbReference type="Gene3D" id="3.40.50.300">
    <property type="entry name" value="P-loop containing nucleotide triphosphate hydrolases"/>
    <property type="match status" value="1"/>
</dbReference>
<keyword evidence="4" id="KW-0547">Nucleotide-binding</keyword>
<dbReference type="RefSeq" id="WP_174715616.1">
    <property type="nucleotide sequence ID" value="NZ_CP054569.1"/>
</dbReference>
<name>A0A6N0JFK1_ACHDE</name>
<dbReference type="Proteomes" id="UP000509782">
    <property type="component" value="Chromosome"/>
</dbReference>
<evidence type="ECO:0000256" key="3">
    <source>
        <dbReference type="ARBA" id="ARBA00022475"/>
    </source>
</evidence>
<evidence type="ECO:0000259" key="7">
    <source>
        <dbReference type="PROSITE" id="PS50893"/>
    </source>
</evidence>
<sequence>MPSPLEPAATGPAAVPVLQAQDLGRTYRIPRPWPSTPLLLDAVNHVSLTLARGATLGIVGESGCGKSTLSRMLVGLLPPTSGQLRIDGQDISRLKGPRWREVMREVQMVFQSPYTALNPRLTIGEIVREPLDIHDAALPRAERQDRAMAILEKVGLNADHARRYPHALSGGQQQRVGIARALVRPTKVVICDEPVSALDVSVQAQVINLLRDLQAELGVSYVFVSHDLSVVANIARDIAVMYMGRVVELGAARDVLGAPRHPYTQALVDSANTPDPRRERERSPRVLTGELPNPINPPSGCRFRTRCWMAREACAQSAPELVARSGSPQRVACHFA</sequence>
<dbReference type="PROSITE" id="PS50893">
    <property type="entry name" value="ABC_TRANSPORTER_2"/>
    <property type="match status" value="1"/>
</dbReference>